<dbReference type="AlphaFoldDB" id="A0AAU9BR84"/>
<dbReference type="InterPro" id="IPR052948">
    <property type="entry name" value="Low_temp-induced_all0457"/>
</dbReference>
<evidence type="ECO:0000313" key="2">
    <source>
        <dbReference type="EMBL" id="BCX81011.1"/>
    </source>
</evidence>
<dbReference type="KEGG" id="mcau:MIT9_P0589"/>
<organism evidence="2 3">
    <name type="scientific">Methylomarinovum caldicuralii</name>
    <dbReference type="NCBI Taxonomy" id="438856"/>
    <lineage>
        <taxon>Bacteria</taxon>
        <taxon>Pseudomonadati</taxon>
        <taxon>Pseudomonadota</taxon>
        <taxon>Gammaproteobacteria</taxon>
        <taxon>Methylococcales</taxon>
        <taxon>Methylothermaceae</taxon>
        <taxon>Methylomarinovum</taxon>
    </lineage>
</organism>
<dbReference type="PANTHER" id="PTHR36109">
    <property type="entry name" value="MEMBRANE PROTEIN-RELATED"/>
    <property type="match status" value="1"/>
</dbReference>
<keyword evidence="1" id="KW-0472">Membrane</keyword>
<evidence type="ECO:0008006" key="4">
    <source>
        <dbReference type="Google" id="ProtNLM"/>
    </source>
</evidence>
<accession>A0AAU9BR84</accession>
<dbReference type="RefSeq" id="WP_317705954.1">
    <property type="nucleotide sequence ID" value="NZ_AP024714.1"/>
</dbReference>
<dbReference type="PANTHER" id="PTHR36109:SF2">
    <property type="entry name" value="MEMBRANE PROTEIN"/>
    <property type="match status" value="1"/>
</dbReference>
<proteinExistence type="predicted"/>
<evidence type="ECO:0000313" key="3">
    <source>
        <dbReference type="Proteomes" id="UP001321825"/>
    </source>
</evidence>
<name>A0AAU9BR84_9GAMM</name>
<dbReference type="Proteomes" id="UP001321825">
    <property type="component" value="Chromosome"/>
</dbReference>
<dbReference type="EMBL" id="AP024714">
    <property type="protein sequence ID" value="BCX81011.1"/>
    <property type="molecule type" value="Genomic_DNA"/>
</dbReference>
<reference evidence="3" key="1">
    <citation type="journal article" date="2024" name="Int. J. Syst. Evol. Microbiol.">
        <title>Methylomarinovum tepidoasis sp. nov., a moderately thermophilic methanotroph of the family Methylothermaceae isolated from a deep-sea hydrothermal field.</title>
        <authorList>
            <person name="Hirayama H."/>
            <person name="Takaki Y."/>
            <person name="Abe M."/>
            <person name="Miyazaki M."/>
            <person name="Uematsu K."/>
            <person name="Matsui Y."/>
            <person name="Takai K."/>
        </authorList>
    </citation>
    <scope>NUCLEOTIDE SEQUENCE [LARGE SCALE GENOMIC DNA]</scope>
    <source>
        <strain evidence="3">IT-9</strain>
    </source>
</reference>
<gene>
    <name evidence="2" type="ORF">MIT9_P0589</name>
</gene>
<evidence type="ECO:0000256" key="1">
    <source>
        <dbReference type="SAM" id="Phobius"/>
    </source>
</evidence>
<sequence length="174" mass="18237">MIRLVLLVPEVETAKKIVADLLLAGLDKDEIHIIAKEGVPLDGLPEAGLTEKTDLIPAMKRGLAAGSATGLLAGLAAVLLPTGLVAAGGAVILAATLAGAAIGAWSAALVGVSIPSEEVRKYEQAIEQGQLLILIDIPKSRAQEICEIIRRHHPEADIREAEYIPPPLPEFPDE</sequence>
<feature type="transmembrane region" description="Helical" evidence="1">
    <location>
        <begin position="86"/>
        <end position="112"/>
    </location>
</feature>
<keyword evidence="1" id="KW-1133">Transmembrane helix</keyword>
<keyword evidence="1" id="KW-0812">Transmembrane</keyword>
<keyword evidence="3" id="KW-1185">Reference proteome</keyword>
<protein>
    <recommendedName>
        <fullName evidence="4">DUF1269 domain-containing protein</fullName>
    </recommendedName>
</protein>
<feature type="transmembrane region" description="Helical" evidence="1">
    <location>
        <begin position="62"/>
        <end position="80"/>
    </location>
</feature>